<reference evidence="3 4" key="1">
    <citation type="submission" date="2022-11" db="EMBL/GenBank/DDBJ databases">
        <title>Minimal conservation of predation-associated metabolite biosynthetic gene clusters underscores biosynthetic potential of Myxococcota including descriptions for ten novel species: Archangium lansinium sp. nov., Myxococcus landrumus sp. nov., Nannocystis bai.</title>
        <authorList>
            <person name="Ahearne A."/>
            <person name="Stevens C."/>
            <person name="Phillips K."/>
        </authorList>
    </citation>
    <scope>NUCLEOTIDE SEQUENCE [LARGE SCALE GENOMIC DNA]</scope>
    <source>
        <strain evidence="3 4">MIWBW</strain>
    </source>
</reference>
<feature type="domain" description="ATP-grasp" evidence="2">
    <location>
        <begin position="129"/>
        <end position="320"/>
    </location>
</feature>
<evidence type="ECO:0000259" key="2">
    <source>
        <dbReference type="PROSITE" id="PS50975"/>
    </source>
</evidence>
<dbReference type="PANTHER" id="PTHR21621:SF0">
    <property type="entry name" value="BETA-CITRYLGLUTAMATE SYNTHASE B-RELATED"/>
    <property type="match status" value="1"/>
</dbReference>
<keyword evidence="1" id="KW-0547">Nucleotide-binding</keyword>
<dbReference type="Pfam" id="PF21068">
    <property type="entry name" value="ATPgraspMvdD"/>
    <property type="match status" value="1"/>
</dbReference>
<keyword evidence="4" id="KW-1185">Reference proteome</keyword>
<organism evidence="3 4">
    <name type="scientific">Archangium lansingense</name>
    <dbReference type="NCBI Taxonomy" id="2995310"/>
    <lineage>
        <taxon>Bacteria</taxon>
        <taxon>Pseudomonadati</taxon>
        <taxon>Myxococcota</taxon>
        <taxon>Myxococcia</taxon>
        <taxon>Myxococcales</taxon>
        <taxon>Cystobacterineae</taxon>
        <taxon>Archangiaceae</taxon>
        <taxon>Archangium</taxon>
    </lineage>
</organism>
<name>A0ABT3ZYW7_9BACT</name>
<dbReference type="InterPro" id="IPR011761">
    <property type="entry name" value="ATP-grasp"/>
</dbReference>
<accession>A0ABT3ZYW7</accession>
<comment type="caution">
    <text evidence="3">The sequence shown here is derived from an EMBL/GenBank/DDBJ whole genome shotgun (WGS) entry which is preliminary data.</text>
</comment>
<dbReference type="PANTHER" id="PTHR21621">
    <property type="entry name" value="RIBOSOMAL PROTEIN S6 MODIFICATION PROTEIN"/>
    <property type="match status" value="1"/>
</dbReference>
<keyword evidence="1" id="KW-0067">ATP-binding</keyword>
<dbReference type="Gene3D" id="3.30.470.20">
    <property type="entry name" value="ATP-grasp fold, B domain"/>
    <property type="match status" value="1"/>
</dbReference>
<dbReference type="RefSeq" id="WP_267533535.1">
    <property type="nucleotide sequence ID" value="NZ_JAPNKA010000001.1"/>
</dbReference>
<evidence type="ECO:0000256" key="1">
    <source>
        <dbReference type="PROSITE-ProRule" id="PRU00409"/>
    </source>
</evidence>
<evidence type="ECO:0000313" key="4">
    <source>
        <dbReference type="Proteomes" id="UP001207654"/>
    </source>
</evidence>
<dbReference type="PROSITE" id="PS50975">
    <property type="entry name" value="ATP_GRASP"/>
    <property type="match status" value="1"/>
</dbReference>
<dbReference type="SUPFAM" id="SSF56059">
    <property type="entry name" value="Glutathione synthetase ATP-binding domain-like"/>
    <property type="match status" value="1"/>
</dbReference>
<dbReference type="EMBL" id="JAPNKA010000001">
    <property type="protein sequence ID" value="MCY1074573.1"/>
    <property type="molecule type" value="Genomic_DNA"/>
</dbReference>
<sequence length="339" mass="38352">MILILTEPNDPHANAVEARLRQRGASVCRFDWSEFPGTASLSTEFRAGRKHVWLKRGGERLDLTRCTAGWLRRPGKPIPSGRIADPLLETYAEEECMRLLQDTWNALNIPWLPGPIHAIRRADNKQLQLQLATELGMDIPPTLITSDPDEFLEFHRQHGGHIIDKFPSTIMAASQRTGGTLMRFTQAVTTRDVGYARRLRHSPMLFQAQVPKRFELRITVVGDQVLAAEIHSQATRRTQLDWRHYDWGHTPYRVHSLPEAIRHACLELVARLGLRFGAIDMIVTPDGRYVFLEINPNGQWLWIQDETGLPIAEAICTTLMDPAGHAPTPSPFPALEAHP</sequence>
<dbReference type="InterPro" id="IPR048936">
    <property type="entry name" value="MvdD-like_ATPgrasp"/>
</dbReference>
<dbReference type="Proteomes" id="UP001207654">
    <property type="component" value="Unassembled WGS sequence"/>
</dbReference>
<protein>
    <recommendedName>
        <fullName evidence="2">ATP-grasp domain-containing protein</fullName>
    </recommendedName>
</protein>
<gene>
    <name evidence="3" type="ORF">OV287_08745</name>
</gene>
<evidence type="ECO:0000313" key="3">
    <source>
        <dbReference type="EMBL" id="MCY1074573.1"/>
    </source>
</evidence>
<proteinExistence type="predicted"/>